<name>A0A9D4RIE1_DREPO</name>
<reference evidence="1" key="1">
    <citation type="journal article" date="2019" name="bioRxiv">
        <title>The Genome of the Zebra Mussel, Dreissena polymorpha: A Resource for Invasive Species Research.</title>
        <authorList>
            <person name="McCartney M.A."/>
            <person name="Auch B."/>
            <person name="Kono T."/>
            <person name="Mallez S."/>
            <person name="Zhang Y."/>
            <person name="Obille A."/>
            <person name="Becker A."/>
            <person name="Abrahante J.E."/>
            <person name="Garbe J."/>
            <person name="Badalamenti J.P."/>
            <person name="Herman A."/>
            <person name="Mangelson H."/>
            <person name="Liachko I."/>
            <person name="Sullivan S."/>
            <person name="Sone E.D."/>
            <person name="Koren S."/>
            <person name="Silverstein K.A.T."/>
            <person name="Beckman K.B."/>
            <person name="Gohl D.M."/>
        </authorList>
    </citation>
    <scope>NUCLEOTIDE SEQUENCE</scope>
    <source>
        <strain evidence="1">Duluth1</strain>
        <tissue evidence="1">Whole animal</tissue>
    </source>
</reference>
<dbReference type="Proteomes" id="UP000828390">
    <property type="component" value="Unassembled WGS sequence"/>
</dbReference>
<evidence type="ECO:0000313" key="1">
    <source>
        <dbReference type="EMBL" id="KAH3867420.1"/>
    </source>
</evidence>
<organism evidence="1 2">
    <name type="scientific">Dreissena polymorpha</name>
    <name type="common">Zebra mussel</name>
    <name type="synonym">Mytilus polymorpha</name>
    <dbReference type="NCBI Taxonomy" id="45954"/>
    <lineage>
        <taxon>Eukaryota</taxon>
        <taxon>Metazoa</taxon>
        <taxon>Spiralia</taxon>
        <taxon>Lophotrochozoa</taxon>
        <taxon>Mollusca</taxon>
        <taxon>Bivalvia</taxon>
        <taxon>Autobranchia</taxon>
        <taxon>Heteroconchia</taxon>
        <taxon>Euheterodonta</taxon>
        <taxon>Imparidentia</taxon>
        <taxon>Neoheterodontei</taxon>
        <taxon>Myida</taxon>
        <taxon>Dreissenoidea</taxon>
        <taxon>Dreissenidae</taxon>
        <taxon>Dreissena</taxon>
    </lineage>
</organism>
<gene>
    <name evidence="1" type="ORF">DPMN_030547</name>
</gene>
<accession>A0A9D4RIE1</accession>
<reference evidence="1" key="2">
    <citation type="submission" date="2020-11" db="EMBL/GenBank/DDBJ databases">
        <authorList>
            <person name="McCartney M.A."/>
            <person name="Auch B."/>
            <person name="Kono T."/>
            <person name="Mallez S."/>
            <person name="Becker A."/>
            <person name="Gohl D.M."/>
            <person name="Silverstein K.A.T."/>
            <person name="Koren S."/>
            <person name="Bechman K.B."/>
            <person name="Herman A."/>
            <person name="Abrahante J.E."/>
            <person name="Garbe J."/>
        </authorList>
    </citation>
    <scope>NUCLEOTIDE SEQUENCE</scope>
    <source>
        <strain evidence="1">Duluth1</strain>
        <tissue evidence="1">Whole animal</tissue>
    </source>
</reference>
<evidence type="ECO:0000313" key="2">
    <source>
        <dbReference type="Proteomes" id="UP000828390"/>
    </source>
</evidence>
<comment type="caution">
    <text evidence="1">The sequence shown here is derived from an EMBL/GenBank/DDBJ whole genome shotgun (WGS) entry which is preliminary data.</text>
</comment>
<sequence>MGASSKIFLLEAVHKVVNRTGLPRMRLQRTRLELDDDFVNLYSSMVDNTDPMSRARSSRKND</sequence>
<keyword evidence="2" id="KW-1185">Reference proteome</keyword>
<proteinExistence type="predicted"/>
<protein>
    <submittedName>
        <fullName evidence="1">Uncharacterized protein</fullName>
    </submittedName>
</protein>
<dbReference type="EMBL" id="JAIWYP010000002">
    <property type="protein sequence ID" value="KAH3867420.1"/>
    <property type="molecule type" value="Genomic_DNA"/>
</dbReference>
<dbReference type="AlphaFoldDB" id="A0A9D4RIE1"/>